<evidence type="ECO:0000256" key="8">
    <source>
        <dbReference type="ARBA" id="ARBA00023004"/>
    </source>
</evidence>
<dbReference type="EMBL" id="DMVW01000045">
    <property type="protein sequence ID" value="HAR51106.1"/>
    <property type="molecule type" value="Genomic_DNA"/>
</dbReference>
<evidence type="ECO:0000313" key="13">
    <source>
        <dbReference type="Proteomes" id="UP000264719"/>
    </source>
</evidence>
<organism evidence="12 13">
    <name type="scientific">Roseovarius nubinhibens</name>
    <dbReference type="NCBI Taxonomy" id="314263"/>
    <lineage>
        <taxon>Bacteria</taxon>
        <taxon>Pseudomonadati</taxon>
        <taxon>Pseudomonadota</taxon>
        <taxon>Alphaproteobacteria</taxon>
        <taxon>Rhodobacterales</taxon>
        <taxon>Roseobacteraceae</taxon>
        <taxon>Roseovarius</taxon>
    </lineage>
</organism>
<dbReference type="GO" id="GO:0046872">
    <property type="term" value="F:metal ion binding"/>
    <property type="evidence" value="ECO:0007669"/>
    <property type="project" value="UniProtKB-KW"/>
</dbReference>
<feature type="transmembrane region" description="Helical" evidence="10">
    <location>
        <begin position="6"/>
        <end position="25"/>
    </location>
</feature>
<feature type="domain" description="Cytochrome b/b6 C-terminal region profile" evidence="11">
    <location>
        <begin position="1"/>
        <end position="129"/>
    </location>
</feature>
<dbReference type="AlphaFoldDB" id="A0A348W994"/>
<gene>
    <name evidence="12" type="ORF">DCS45_04395</name>
</gene>
<reference evidence="12 13" key="1">
    <citation type="journal article" date="2018" name="Nat. Biotechnol.">
        <title>A standardized bacterial taxonomy based on genome phylogeny substantially revises the tree of life.</title>
        <authorList>
            <person name="Parks D.H."/>
            <person name="Chuvochina M."/>
            <person name="Waite D.W."/>
            <person name="Rinke C."/>
            <person name="Skarshewski A."/>
            <person name="Chaumeil P.A."/>
            <person name="Hugenholtz P."/>
        </authorList>
    </citation>
    <scope>NUCLEOTIDE SEQUENCE [LARGE SCALE GENOMIC DNA]</scope>
    <source>
        <strain evidence="12">UBA9169</strain>
    </source>
</reference>
<feature type="non-terminal residue" evidence="12">
    <location>
        <position position="1"/>
    </location>
</feature>
<sequence length="148" mass="16613">PEWYFLPFYAILRAFTGDVWVVMFASWITGGIIDAKFFGVLAMFGAIAVMALAPWLDTSSVRSGKYRPMFKWWFALLAIDFVVLMWAGAMPAEPPYSTISLIGATYWFAYFLVILPLLGVIEKPKAQPETIEADFNAHYPKAADTPAE</sequence>
<evidence type="ECO:0000256" key="5">
    <source>
        <dbReference type="ARBA" id="ARBA00022723"/>
    </source>
</evidence>
<dbReference type="PANTHER" id="PTHR19271">
    <property type="entry name" value="CYTOCHROME B"/>
    <property type="match status" value="1"/>
</dbReference>
<feature type="transmembrane region" description="Helical" evidence="10">
    <location>
        <begin position="37"/>
        <end position="56"/>
    </location>
</feature>
<keyword evidence="6" id="KW-0249">Electron transport</keyword>
<dbReference type="PROSITE" id="PS51003">
    <property type="entry name" value="CYTB_CTER"/>
    <property type="match status" value="1"/>
</dbReference>
<keyword evidence="3" id="KW-0349">Heme</keyword>
<keyword evidence="8" id="KW-0408">Iron</keyword>
<dbReference type="Proteomes" id="UP000264719">
    <property type="component" value="Unassembled WGS sequence"/>
</dbReference>
<evidence type="ECO:0000256" key="10">
    <source>
        <dbReference type="SAM" id="Phobius"/>
    </source>
</evidence>
<dbReference type="SUPFAM" id="SSF81648">
    <property type="entry name" value="a domain/subunit of cytochrome bc1 complex (Ubiquinol-cytochrome c reductase)"/>
    <property type="match status" value="1"/>
</dbReference>
<evidence type="ECO:0000256" key="3">
    <source>
        <dbReference type="ARBA" id="ARBA00022617"/>
    </source>
</evidence>
<dbReference type="GO" id="GO:0009055">
    <property type="term" value="F:electron transfer activity"/>
    <property type="evidence" value="ECO:0007669"/>
    <property type="project" value="InterPro"/>
</dbReference>
<dbReference type="Gene3D" id="1.20.810.10">
    <property type="entry name" value="Cytochrome Bc1 Complex, Chain C"/>
    <property type="match status" value="1"/>
</dbReference>
<name>A0A348W994_9RHOB</name>
<keyword evidence="7 10" id="KW-1133">Transmembrane helix</keyword>
<dbReference type="GO" id="GO:0016020">
    <property type="term" value="C:membrane"/>
    <property type="evidence" value="ECO:0007669"/>
    <property type="project" value="UniProtKB-SubCell"/>
</dbReference>
<feature type="transmembrane region" description="Helical" evidence="10">
    <location>
        <begin position="101"/>
        <end position="121"/>
    </location>
</feature>
<evidence type="ECO:0000259" key="11">
    <source>
        <dbReference type="PROSITE" id="PS51003"/>
    </source>
</evidence>
<proteinExistence type="predicted"/>
<dbReference type="InterPro" id="IPR005798">
    <property type="entry name" value="Cyt_b/b6_C"/>
</dbReference>
<keyword evidence="4 10" id="KW-0812">Transmembrane</keyword>
<evidence type="ECO:0000256" key="7">
    <source>
        <dbReference type="ARBA" id="ARBA00022989"/>
    </source>
</evidence>
<evidence type="ECO:0000313" key="12">
    <source>
        <dbReference type="EMBL" id="HAR51106.1"/>
    </source>
</evidence>
<accession>A0A348W994</accession>
<evidence type="ECO:0000256" key="9">
    <source>
        <dbReference type="ARBA" id="ARBA00023136"/>
    </source>
</evidence>
<dbReference type="GO" id="GO:0016491">
    <property type="term" value="F:oxidoreductase activity"/>
    <property type="evidence" value="ECO:0007669"/>
    <property type="project" value="InterPro"/>
</dbReference>
<evidence type="ECO:0000256" key="1">
    <source>
        <dbReference type="ARBA" id="ARBA00004141"/>
    </source>
</evidence>
<evidence type="ECO:0000256" key="6">
    <source>
        <dbReference type="ARBA" id="ARBA00022982"/>
    </source>
</evidence>
<comment type="caution">
    <text evidence="12">The sequence shown here is derived from an EMBL/GenBank/DDBJ whole genome shotgun (WGS) entry which is preliminary data.</text>
</comment>
<keyword evidence="9 10" id="KW-0472">Membrane</keyword>
<protein>
    <submittedName>
        <fullName evidence="12">Cytochrome b</fullName>
    </submittedName>
</protein>
<keyword evidence="5" id="KW-0479">Metal-binding</keyword>
<dbReference type="InterPro" id="IPR036150">
    <property type="entry name" value="Cyt_b/b6_C_sf"/>
</dbReference>
<dbReference type="Pfam" id="PF00032">
    <property type="entry name" value="Cytochrom_B_C"/>
    <property type="match status" value="1"/>
</dbReference>
<comment type="subcellular location">
    <subcellularLocation>
        <location evidence="1">Membrane</location>
        <topology evidence="1">Multi-pass membrane protein</topology>
    </subcellularLocation>
</comment>
<dbReference type="PANTHER" id="PTHR19271:SF16">
    <property type="entry name" value="CYTOCHROME B"/>
    <property type="match status" value="1"/>
</dbReference>
<evidence type="ECO:0000256" key="2">
    <source>
        <dbReference type="ARBA" id="ARBA00022448"/>
    </source>
</evidence>
<feature type="transmembrane region" description="Helical" evidence="10">
    <location>
        <begin position="72"/>
        <end position="89"/>
    </location>
</feature>
<dbReference type="InterPro" id="IPR027387">
    <property type="entry name" value="Cytb/b6-like_sf"/>
</dbReference>
<evidence type="ECO:0000256" key="4">
    <source>
        <dbReference type="ARBA" id="ARBA00022692"/>
    </source>
</evidence>
<keyword evidence="2" id="KW-0813">Transport</keyword>